<accession>A0A9N8WGE5</accession>
<comment type="caution">
    <text evidence="1">The sequence shown here is derived from an EMBL/GenBank/DDBJ whole genome shotgun (WGS) entry which is preliminary data.</text>
</comment>
<keyword evidence="2" id="KW-1185">Reference proteome</keyword>
<feature type="non-terminal residue" evidence="1">
    <location>
        <position position="1"/>
    </location>
</feature>
<dbReference type="Proteomes" id="UP000789405">
    <property type="component" value="Unassembled WGS sequence"/>
</dbReference>
<evidence type="ECO:0000313" key="2">
    <source>
        <dbReference type="Proteomes" id="UP000789405"/>
    </source>
</evidence>
<sequence length="96" mass="11423">MGRIANKRFKKAKKKTMSSKVCHLWTIREKLMILEYLVNNNNNIHGTAKQFDLEPKQICHIKRPSYSTVATWVRDSWDRVDVDLIKRSLESQYKLM</sequence>
<reference evidence="1" key="1">
    <citation type="submission" date="2021-06" db="EMBL/GenBank/DDBJ databases">
        <authorList>
            <person name="Kallberg Y."/>
            <person name="Tangrot J."/>
            <person name="Rosling A."/>
        </authorList>
    </citation>
    <scope>NUCLEOTIDE SEQUENCE</scope>
    <source>
        <strain evidence="1">MA453B</strain>
    </source>
</reference>
<dbReference type="AlphaFoldDB" id="A0A9N8WGE5"/>
<name>A0A9N8WGE5_9GLOM</name>
<gene>
    <name evidence="1" type="ORF">DERYTH_LOCUS2153</name>
</gene>
<organism evidence="1 2">
    <name type="scientific">Dentiscutata erythropus</name>
    <dbReference type="NCBI Taxonomy" id="1348616"/>
    <lineage>
        <taxon>Eukaryota</taxon>
        <taxon>Fungi</taxon>
        <taxon>Fungi incertae sedis</taxon>
        <taxon>Mucoromycota</taxon>
        <taxon>Glomeromycotina</taxon>
        <taxon>Glomeromycetes</taxon>
        <taxon>Diversisporales</taxon>
        <taxon>Gigasporaceae</taxon>
        <taxon>Dentiscutata</taxon>
    </lineage>
</organism>
<protein>
    <submittedName>
        <fullName evidence="1">25428_t:CDS:1</fullName>
    </submittedName>
</protein>
<evidence type="ECO:0000313" key="1">
    <source>
        <dbReference type="EMBL" id="CAG8485719.1"/>
    </source>
</evidence>
<dbReference type="EMBL" id="CAJVPY010000656">
    <property type="protein sequence ID" value="CAG8485719.1"/>
    <property type="molecule type" value="Genomic_DNA"/>
</dbReference>
<proteinExistence type="predicted"/>